<keyword evidence="4" id="KW-1185">Reference proteome</keyword>
<sequence length="301" mass="35373">MHAVMTTRGETKMNDNNPAWISSPLFESFRLFENDNIFEISKTAPSPQRDFHHLLITKKLFIWRSWRITSRNDGAKYRPTESRCTFDEFAHDDRMQSEILRVMGKDTLEYVTNIANGFVDLLVRMPSHIIRTVLTYLNVEDIINLSYTSKIMHQHCNENGIWKSIYLRHSPTQINETVEELAQLFGWKKVFFTSKLQLQKQIRRLRNEQSSSRGDEDQTSSTQYQAEDEYITNNADSTLKEVSLLVFFRSVVDDRQNMFKAVYENANTRVLFCFRLPRKVLLPPVRRYTCSCLGNLNMALF</sequence>
<dbReference type="Proteomes" id="UP000316759">
    <property type="component" value="Unassembled WGS sequence"/>
</dbReference>
<feature type="region of interest" description="Disordered" evidence="1">
    <location>
        <begin position="207"/>
        <end position="227"/>
    </location>
</feature>
<feature type="domain" description="F-box" evidence="2">
    <location>
        <begin position="119"/>
        <end position="165"/>
    </location>
</feature>
<dbReference type="Gene3D" id="1.20.1280.50">
    <property type="match status" value="1"/>
</dbReference>
<dbReference type="InterPro" id="IPR036047">
    <property type="entry name" value="F-box-like_dom_sf"/>
</dbReference>
<dbReference type="EMBL" id="SUNJ01005862">
    <property type="protein sequence ID" value="TPP63272.1"/>
    <property type="molecule type" value="Genomic_DNA"/>
</dbReference>
<dbReference type="Pfam" id="PF00646">
    <property type="entry name" value="F-box"/>
    <property type="match status" value="1"/>
</dbReference>
<accession>A0A504YMU4</accession>
<dbReference type="InterPro" id="IPR001810">
    <property type="entry name" value="F-box_dom"/>
</dbReference>
<dbReference type="STRING" id="46835.A0A504YMU4"/>
<dbReference type="SUPFAM" id="SSF81383">
    <property type="entry name" value="F-box domain"/>
    <property type="match status" value="1"/>
</dbReference>
<organism evidence="3 4">
    <name type="scientific">Fasciola gigantica</name>
    <name type="common">Giant liver fluke</name>
    <dbReference type="NCBI Taxonomy" id="46835"/>
    <lineage>
        <taxon>Eukaryota</taxon>
        <taxon>Metazoa</taxon>
        <taxon>Spiralia</taxon>
        <taxon>Lophotrochozoa</taxon>
        <taxon>Platyhelminthes</taxon>
        <taxon>Trematoda</taxon>
        <taxon>Digenea</taxon>
        <taxon>Plagiorchiida</taxon>
        <taxon>Echinostomata</taxon>
        <taxon>Echinostomatoidea</taxon>
        <taxon>Fasciolidae</taxon>
        <taxon>Fasciola</taxon>
    </lineage>
</organism>
<dbReference type="AlphaFoldDB" id="A0A504YMU4"/>
<gene>
    <name evidence="3" type="ORF">FGIG_02530</name>
</gene>
<name>A0A504YMU4_FASGI</name>
<dbReference type="OrthoDB" id="3219396at2759"/>
<evidence type="ECO:0000313" key="3">
    <source>
        <dbReference type="EMBL" id="TPP63272.1"/>
    </source>
</evidence>
<dbReference type="PROSITE" id="PS50181">
    <property type="entry name" value="FBOX"/>
    <property type="match status" value="1"/>
</dbReference>
<protein>
    <submittedName>
        <fullName evidence="3">F-box only protein 36</fullName>
    </submittedName>
</protein>
<evidence type="ECO:0000256" key="1">
    <source>
        <dbReference type="SAM" id="MobiDB-lite"/>
    </source>
</evidence>
<proteinExistence type="predicted"/>
<evidence type="ECO:0000259" key="2">
    <source>
        <dbReference type="PROSITE" id="PS50181"/>
    </source>
</evidence>
<comment type="caution">
    <text evidence="3">The sequence shown here is derived from an EMBL/GenBank/DDBJ whole genome shotgun (WGS) entry which is preliminary data.</text>
</comment>
<evidence type="ECO:0000313" key="4">
    <source>
        <dbReference type="Proteomes" id="UP000316759"/>
    </source>
</evidence>
<reference evidence="3 4" key="1">
    <citation type="submission" date="2019-04" db="EMBL/GenBank/DDBJ databases">
        <title>Annotation for the trematode Fasciola gigantica.</title>
        <authorList>
            <person name="Choi Y.-J."/>
        </authorList>
    </citation>
    <scope>NUCLEOTIDE SEQUENCE [LARGE SCALE GENOMIC DNA]</scope>
    <source>
        <strain evidence="3">Uganda_cow_1</strain>
    </source>
</reference>